<dbReference type="RefSeq" id="XP_028967105.1">
    <property type="nucleotide sequence ID" value="XM_029111272.1"/>
</dbReference>
<dbReference type="InterPro" id="IPR021867">
    <property type="entry name" value="Bmt2/SAMTOR"/>
</dbReference>
<sequence>MNGAEGKSRQLELVAAIRNVHEELRYKVQKDPDSYLKIWEEHNADPVRSKYASAMHSLATEVWASKSAGGDRIEIIGNVIMNYFMGGGLQKVFRRMHRKYSSISSAPEKVDRFGSFPENELKVLDVGSCYNPFARFKFDVTAIDLCPATQGVFQCDFINVPLGNEFVVSENCIKCLPSNYFHAVIFSLLLEYLPDSRLRLSAVHRAYRVLRDDGILVVVTPDSKHQQKNQDMVKSWRNALSQLGFDRISYAKHDHLHCLAFRKLCRISRTIMSLKNLCEHSFDEMCECCTDRLSPMLFIHQDKLDYLSKFEPDPIRERSSEEQEHDALMFNELPGS</sequence>
<dbReference type="PANTHER" id="PTHR21008">
    <property type="entry name" value="S-ADENOSYLMETHIONINE SENSOR UPSTREAM OF MTORC1-RELATED"/>
    <property type="match status" value="1"/>
</dbReference>
<comment type="similarity">
    <text evidence="4">Belongs to the BMT2 family.</text>
</comment>
<dbReference type="PANTHER" id="PTHR21008:SF0">
    <property type="entry name" value="S-ADENOSYLMETHIONINE SENSOR UPSTREAM OF MTORC1"/>
    <property type="match status" value="1"/>
</dbReference>
<proteinExistence type="inferred from homology"/>
<dbReference type="AlphaFoldDB" id="A0AAJ7SFG6"/>
<dbReference type="GO" id="GO:1904262">
    <property type="term" value="P:negative regulation of TORC1 signaling"/>
    <property type="evidence" value="ECO:0007669"/>
    <property type="project" value="TreeGrafter"/>
</dbReference>
<feature type="binding site" evidence="4">
    <location>
        <position position="127"/>
    </location>
    <ligand>
        <name>S-adenosyl-L-methionine</name>
        <dbReference type="ChEBI" id="CHEBI:59789"/>
    </ligand>
</feature>
<dbReference type="Pfam" id="PF11968">
    <property type="entry name" value="Bmt2"/>
    <property type="match status" value="1"/>
</dbReference>
<evidence type="ECO:0000313" key="6">
    <source>
        <dbReference type="Proteomes" id="UP000694867"/>
    </source>
</evidence>
<keyword evidence="1 4" id="KW-0489">Methyltransferase</keyword>
<feature type="binding site" evidence="4">
    <location>
        <position position="144"/>
    </location>
    <ligand>
        <name>S-adenosyl-L-methionine</name>
        <dbReference type="ChEBI" id="CHEBI:59789"/>
    </ligand>
</feature>
<dbReference type="Proteomes" id="UP000694867">
    <property type="component" value="Unplaced"/>
</dbReference>
<keyword evidence="6" id="KW-1185">Reference proteome</keyword>
<name>A0AAJ7SFG6_9ACAR</name>
<dbReference type="EC" id="2.1.1.-" evidence="4"/>
<dbReference type="GeneID" id="108864177"/>
<dbReference type="CDD" id="cd02440">
    <property type="entry name" value="AdoMet_MTases"/>
    <property type="match status" value="1"/>
</dbReference>
<keyword evidence="2 4" id="KW-0808">Transferase</keyword>
<dbReference type="HAMAP" id="MF_03044">
    <property type="entry name" value="BMT2"/>
    <property type="match status" value="1"/>
</dbReference>
<feature type="compositionally biased region" description="Basic and acidic residues" evidence="5">
    <location>
        <begin position="317"/>
        <end position="327"/>
    </location>
</feature>
<keyword evidence="3 4" id="KW-0949">S-adenosyl-L-methionine</keyword>
<dbReference type="GO" id="GO:0008168">
    <property type="term" value="F:methyltransferase activity"/>
    <property type="evidence" value="ECO:0007669"/>
    <property type="project" value="UniProtKB-UniRule"/>
</dbReference>
<dbReference type="InterPro" id="IPR029063">
    <property type="entry name" value="SAM-dependent_MTases_sf"/>
</dbReference>
<reference evidence="7" key="1">
    <citation type="submission" date="2025-08" db="UniProtKB">
        <authorList>
            <consortium name="RefSeq"/>
        </authorList>
    </citation>
    <scope>IDENTIFICATION</scope>
</reference>
<evidence type="ECO:0000256" key="3">
    <source>
        <dbReference type="ARBA" id="ARBA00022691"/>
    </source>
</evidence>
<evidence type="ECO:0000256" key="1">
    <source>
        <dbReference type="ARBA" id="ARBA00022603"/>
    </source>
</evidence>
<protein>
    <recommendedName>
        <fullName evidence="4">S-adenosylmethionine sensor upstream of mTORC1</fullName>
    </recommendedName>
    <alternativeName>
        <fullName evidence="4">Probable methyltransferase BMT2 homolog</fullName>
        <ecNumber evidence="4">2.1.1.-</ecNumber>
    </alternativeName>
</protein>
<dbReference type="SUPFAM" id="SSF53335">
    <property type="entry name" value="S-adenosyl-L-methionine-dependent methyltransferases"/>
    <property type="match status" value="1"/>
</dbReference>
<dbReference type="CTD" id="154743"/>
<evidence type="ECO:0000256" key="2">
    <source>
        <dbReference type="ARBA" id="ARBA00022679"/>
    </source>
</evidence>
<dbReference type="KEGG" id="goe:108864177"/>
<comment type="function">
    <text evidence="4">S-adenosyl-L-methionine-binding protein that acts as an inhibitor of mTORC1 signaling. Acts as a sensor of S-adenosyl-L-methionine to signal methionine sufficiency to mTORC1. Probably also acts as a S-adenosyl-L-methionine-dependent methyltransferase.</text>
</comment>
<feature type="region of interest" description="Disordered" evidence="5">
    <location>
        <begin position="317"/>
        <end position="336"/>
    </location>
</feature>
<dbReference type="GO" id="GO:0032259">
    <property type="term" value="P:methylation"/>
    <property type="evidence" value="ECO:0007669"/>
    <property type="project" value="UniProtKB-KW"/>
</dbReference>
<evidence type="ECO:0000256" key="5">
    <source>
        <dbReference type="SAM" id="MobiDB-lite"/>
    </source>
</evidence>
<accession>A0AAJ7SFG6</accession>
<dbReference type="Gene3D" id="3.40.50.150">
    <property type="entry name" value="Vaccinia Virus protein VP39"/>
    <property type="match status" value="1"/>
</dbReference>
<gene>
    <name evidence="7" type="primary">LOC108864177</name>
</gene>
<organism evidence="6 7">
    <name type="scientific">Galendromus occidentalis</name>
    <name type="common">western predatory mite</name>
    <dbReference type="NCBI Taxonomy" id="34638"/>
    <lineage>
        <taxon>Eukaryota</taxon>
        <taxon>Metazoa</taxon>
        <taxon>Ecdysozoa</taxon>
        <taxon>Arthropoda</taxon>
        <taxon>Chelicerata</taxon>
        <taxon>Arachnida</taxon>
        <taxon>Acari</taxon>
        <taxon>Parasitiformes</taxon>
        <taxon>Mesostigmata</taxon>
        <taxon>Gamasina</taxon>
        <taxon>Phytoseioidea</taxon>
        <taxon>Phytoseiidae</taxon>
        <taxon>Typhlodrominae</taxon>
        <taxon>Galendromus</taxon>
    </lineage>
</organism>
<evidence type="ECO:0000256" key="4">
    <source>
        <dbReference type="HAMAP-Rule" id="MF_03044"/>
    </source>
</evidence>
<evidence type="ECO:0000313" key="7">
    <source>
        <dbReference type="RefSeq" id="XP_028967105.1"/>
    </source>
</evidence>